<gene>
    <name evidence="8" type="ORF">AOT14_10410</name>
</gene>
<keyword evidence="9" id="KW-1185">Reference proteome</keyword>
<evidence type="ECO:0000256" key="5">
    <source>
        <dbReference type="SAM" id="MobiDB-lite"/>
    </source>
</evidence>
<dbReference type="GO" id="GO:0006352">
    <property type="term" value="P:DNA-templated transcription initiation"/>
    <property type="evidence" value="ECO:0007669"/>
    <property type="project" value="InterPro"/>
</dbReference>
<dbReference type="InterPro" id="IPR007627">
    <property type="entry name" value="RNA_pol_sigma70_r2"/>
</dbReference>
<name>A0A0S1AXG9_9GAMM</name>
<evidence type="ECO:0000256" key="1">
    <source>
        <dbReference type="ARBA" id="ARBA00010641"/>
    </source>
</evidence>
<dbReference type="InterPro" id="IPR013249">
    <property type="entry name" value="RNA_pol_sigma70_r4_t2"/>
</dbReference>
<dbReference type="Pfam" id="PF04542">
    <property type="entry name" value="Sigma70_r2"/>
    <property type="match status" value="1"/>
</dbReference>
<dbReference type="PANTHER" id="PTHR43133:SF63">
    <property type="entry name" value="RNA POLYMERASE SIGMA FACTOR FECI-RELATED"/>
    <property type="match status" value="1"/>
</dbReference>
<organism evidence="8 9">
    <name type="scientific">Stenotrophomonas acidaminiphila</name>
    <dbReference type="NCBI Taxonomy" id="128780"/>
    <lineage>
        <taxon>Bacteria</taxon>
        <taxon>Pseudomonadati</taxon>
        <taxon>Pseudomonadota</taxon>
        <taxon>Gammaproteobacteria</taxon>
        <taxon>Lysobacterales</taxon>
        <taxon>Lysobacteraceae</taxon>
        <taxon>Stenotrophomonas</taxon>
    </lineage>
</organism>
<dbReference type="GO" id="GO:0003677">
    <property type="term" value="F:DNA binding"/>
    <property type="evidence" value="ECO:0007669"/>
    <property type="project" value="InterPro"/>
</dbReference>
<keyword evidence="2" id="KW-0805">Transcription regulation</keyword>
<feature type="region of interest" description="Disordered" evidence="5">
    <location>
        <begin position="188"/>
        <end position="209"/>
    </location>
</feature>
<dbReference type="Pfam" id="PF08281">
    <property type="entry name" value="Sigma70_r4_2"/>
    <property type="match status" value="1"/>
</dbReference>
<feature type="domain" description="RNA polymerase sigma factor 70 region 4 type 2" evidence="7">
    <location>
        <begin position="125"/>
        <end position="177"/>
    </location>
</feature>
<dbReference type="EMBL" id="CP012900">
    <property type="protein sequence ID" value="ALJ27453.1"/>
    <property type="molecule type" value="Genomic_DNA"/>
</dbReference>
<dbReference type="GO" id="GO:0016987">
    <property type="term" value="F:sigma factor activity"/>
    <property type="evidence" value="ECO:0007669"/>
    <property type="project" value="UniProtKB-KW"/>
</dbReference>
<dbReference type="InterPro" id="IPR039425">
    <property type="entry name" value="RNA_pol_sigma-70-like"/>
</dbReference>
<comment type="similarity">
    <text evidence="1">Belongs to the sigma-70 factor family. ECF subfamily.</text>
</comment>
<dbReference type="Proteomes" id="UP000061010">
    <property type="component" value="Chromosome"/>
</dbReference>
<dbReference type="KEGG" id="sacz:AOT14_10410"/>
<dbReference type="Gene3D" id="1.10.10.10">
    <property type="entry name" value="Winged helix-like DNA-binding domain superfamily/Winged helix DNA-binding domain"/>
    <property type="match status" value="1"/>
</dbReference>
<feature type="compositionally biased region" description="Polar residues" evidence="5">
    <location>
        <begin position="188"/>
        <end position="198"/>
    </location>
</feature>
<dbReference type="SUPFAM" id="SSF88946">
    <property type="entry name" value="Sigma2 domain of RNA polymerase sigma factors"/>
    <property type="match status" value="1"/>
</dbReference>
<dbReference type="Gene3D" id="1.10.1740.10">
    <property type="match status" value="1"/>
</dbReference>
<protein>
    <submittedName>
        <fullName evidence="8">RNA polymerase subunit sigma-24</fullName>
    </submittedName>
</protein>
<evidence type="ECO:0000313" key="9">
    <source>
        <dbReference type="Proteomes" id="UP000061010"/>
    </source>
</evidence>
<proteinExistence type="inferred from homology"/>
<sequence>MSLSIEETGATGALLDDSGRTRWFVRHILPHEPALRAWLGRRHGAGFDVDDIIQESYALLAERTRLDDILNPRAYLFQVAQSLVIRNLRRARIVPIQAMEDFGHVEFADAAATPEESAIDRDELRQLAQAIAAMPEQTREAFVLRRVHDLPQREIARRMRLSESTVEKHISRGIRWLGEWITASLARTPSPSTLQTETRSTHGRTRKQQ</sequence>
<evidence type="ECO:0000259" key="7">
    <source>
        <dbReference type="Pfam" id="PF08281"/>
    </source>
</evidence>
<dbReference type="InterPro" id="IPR014284">
    <property type="entry name" value="RNA_pol_sigma-70_dom"/>
</dbReference>
<reference evidence="8 9" key="1">
    <citation type="journal article" date="2015" name="Genome Announc.">
        <title>Complete Genome Sequencing of Stenotrophomonas acidaminiphila ZAC14D2_NAIMI4_2, a Multidrug-Resistant Strain Isolated from Sediments of a Polluted River in Mexico, Uncovers New Antibiotic Resistance Genes and a Novel Class-II Lasso Peptide Biosynthesis Gene Cluster.</title>
        <authorList>
            <person name="Vinuesa P."/>
            <person name="Ochoa-Sanchez L.E."/>
        </authorList>
    </citation>
    <scope>NUCLEOTIDE SEQUENCE [LARGE SCALE GENOMIC DNA]</scope>
    <source>
        <strain evidence="8 9">ZAC14D2_NAIMI4_2</strain>
    </source>
</reference>
<evidence type="ECO:0000256" key="4">
    <source>
        <dbReference type="ARBA" id="ARBA00023163"/>
    </source>
</evidence>
<dbReference type="AlphaFoldDB" id="A0A0S1AXG9"/>
<dbReference type="PATRIC" id="fig|128780.6.peg.1038"/>
<dbReference type="NCBIfam" id="TIGR02937">
    <property type="entry name" value="sigma70-ECF"/>
    <property type="match status" value="1"/>
</dbReference>
<keyword evidence="4" id="KW-0804">Transcription</keyword>
<dbReference type="InterPro" id="IPR013325">
    <property type="entry name" value="RNA_pol_sigma_r2"/>
</dbReference>
<evidence type="ECO:0000256" key="2">
    <source>
        <dbReference type="ARBA" id="ARBA00023015"/>
    </source>
</evidence>
<keyword evidence="3" id="KW-0731">Sigma factor</keyword>
<evidence type="ECO:0000313" key="8">
    <source>
        <dbReference type="EMBL" id="ALJ27453.1"/>
    </source>
</evidence>
<dbReference type="SUPFAM" id="SSF88659">
    <property type="entry name" value="Sigma3 and sigma4 domains of RNA polymerase sigma factors"/>
    <property type="match status" value="1"/>
</dbReference>
<dbReference type="InterPro" id="IPR036388">
    <property type="entry name" value="WH-like_DNA-bd_sf"/>
</dbReference>
<accession>A0A0S1AXG9</accession>
<dbReference type="CDD" id="cd06171">
    <property type="entry name" value="Sigma70_r4"/>
    <property type="match status" value="1"/>
</dbReference>
<dbReference type="InterPro" id="IPR013324">
    <property type="entry name" value="RNA_pol_sigma_r3/r4-like"/>
</dbReference>
<evidence type="ECO:0000259" key="6">
    <source>
        <dbReference type="Pfam" id="PF04542"/>
    </source>
</evidence>
<dbReference type="PANTHER" id="PTHR43133">
    <property type="entry name" value="RNA POLYMERASE ECF-TYPE SIGMA FACTO"/>
    <property type="match status" value="1"/>
</dbReference>
<evidence type="ECO:0000256" key="3">
    <source>
        <dbReference type="ARBA" id="ARBA00023082"/>
    </source>
</evidence>
<feature type="domain" description="RNA polymerase sigma-70 region 2" evidence="6">
    <location>
        <begin position="30"/>
        <end position="92"/>
    </location>
</feature>